<dbReference type="KEGG" id="dbk:DGMP_34330"/>
<dbReference type="GO" id="GO:0008237">
    <property type="term" value="F:metallopeptidase activity"/>
    <property type="evidence" value="ECO:0007669"/>
    <property type="project" value="UniProtKB-KW"/>
</dbReference>
<dbReference type="InterPro" id="IPR046778">
    <property type="entry name" value="UPF0758_N"/>
</dbReference>
<keyword evidence="5" id="KW-0482">Metalloprotease</keyword>
<organism evidence="8 9">
    <name type="scientific">Desulfomarina profundi</name>
    <dbReference type="NCBI Taxonomy" id="2772557"/>
    <lineage>
        <taxon>Bacteria</taxon>
        <taxon>Pseudomonadati</taxon>
        <taxon>Thermodesulfobacteriota</taxon>
        <taxon>Desulfobulbia</taxon>
        <taxon>Desulfobulbales</taxon>
        <taxon>Desulfobulbaceae</taxon>
        <taxon>Desulfomarina</taxon>
    </lineage>
</organism>
<evidence type="ECO:0000259" key="7">
    <source>
        <dbReference type="PROSITE" id="PS50249"/>
    </source>
</evidence>
<evidence type="ECO:0000256" key="4">
    <source>
        <dbReference type="ARBA" id="ARBA00022833"/>
    </source>
</evidence>
<evidence type="ECO:0000256" key="6">
    <source>
        <dbReference type="RuleBase" id="RU003797"/>
    </source>
</evidence>
<accession>A0A8D5FKT1</accession>
<dbReference type="NCBIfam" id="TIGR00608">
    <property type="entry name" value="radc"/>
    <property type="match status" value="1"/>
</dbReference>
<dbReference type="InterPro" id="IPR025657">
    <property type="entry name" value="RadC_JAB"/>
</dbReference>
<dbReference type="GO" id="GO:0006508">
    <property type="term" value="P:proteolysis"/>
    <property type="evidence" value="ECO:0007669"/>
    <property type="project" value="UniProtKB-KW"/>
</dbReference>
<dbReference type="Pfam" id="PF04002">
    <property type="entry name" value="RadC"/>
    <property type="match status" value="1"/>
</dbReference>
<name>A0A8D5FKT1_9BACT</name>
<dbReference type="AlphaFoldDB" id="A0A8D5FKT1"/>
<evidence type="ECO:0000256" key="1">
    <source>
        <dbReference type="ARBA" id="ARBA00022670"/>
    </source>
</evidence>
<feature type="domain" description="MPN" evidence="7">
    <location>
        <begin position="110"/>
        <end position="231"/>
    </location>
</feature>
<sequence>MFVVDKENWQKKGCGHRGRLRDRFLDKGLEGFTDAEIIELLLSFGTPRRDCKEQARALLEKFGSFSRVLEAPTAALMDVKGVGPKNSFALHFVHGVASHYLKERIVGKRYIQNSKEVADYLVHLMRGLKKEVFSVVYLDSSHAVIDSEIIAEGTINVNTIYPREVIARALSFHAAALVVSHNHPSGSLEPSEQDFRLTKTLLLVCHYMQIRLLDHIIVGDGYYSFADNGYMDSLKKECLSIAGQFLDQ</sequence>
<dbReference type="EMBL" id="AP024086">
    <property type="protein sequence ID" value="BCL62740.1"/>
    <property type="molecule type" value="Genomic_DNA"/>
</dbReference>
<dbReference type="Pfam" id="PF20582">
    <property type="entry name" value="UPF0758_N"/>
    <property type="match status" value="1"/>
</dbReference>
<comment type="similarity">
    <text evidence="6">Belongs to the UPF0758 family.</text>
</comment>
<dbReference type="CDD" id="cd08071">
    <property type="entry name" value="MPN_DUF2466"/>
    <property type="match status" value="1"/>
</dbReference>
<dbReference type="InterPro" id="IPR001405">
    <property type="entry name" value="UPF0758"/>
</dbReference>
<dbReference type="PANTHER" id="PTHR30471:SF3">
    <property type="entry name" value="UPF0758 PROTEIN YEES-RELATED"/>
    <property type="match status" value="1"/>
</dbReference>
<dbReference type="NCBIfam" id="NF000642">
    <property type="entry name" value="PRK00024.1"/>
    <property type="match status" value="1"/>
</dbReference>
<evidence type="ECO:0000313" key="9">
    <source>
        <dbReference type="Proteomes" id="UP000826725"/>
    </source>
</evidence>
<dbReference type="InterPro" id="IPR020891">
    <property type="entry name" value="UPF0758_CS"/>
</dbReference>
<evidence type="ECO:0000256" key="5">
    <source>
        <dbReference type="ARBA" id="ARBA00023049"/>
    </source>
</evidence>
<evidence type="ECO:0000256" key="2">
    <source>
        <dbReference type="ARBA" id="ARBA00022723"/>
    </source>
</evidence>
<evidence type="ECO:0000313" key="8">
    <source>
        <dbReference type="EMBL" id="BCL62740.1"/>
    </source>
</evidence>
<keyword evidence="3" id="KW-0378">Hydrolase</keyword>
<dbReference type="PANTHER" id="PTHR30471">
    <property type="entry name" value="DNA REPAIR PROTEIN RADC"/>
    <property type="match status" value="1"/>
</dbReference>
<dbReference type="PROSITE" id="PS50249">
    <property type="entry name" value="MPN"/>
    <property type="match status" value="1"/>
</dbReference>
<gene>
    <name evidence="8" type="ORF">DGMP_34330</name>
</gene>
<dbReference type="InterPro" id="IPR037518">
    <property type="entry name" value="MPN"/>
</dbReference>
<proteinExistence type="inferred from homology"/>
<reference evidence="8" key="1">
    <citation type="submission" date="2020-09" db="EMBL/GenBank/DDBJ databases">
        <title>Desulfogranum mesoprofundum gen. nov., sp. nov., a novel mesophilic, sulfate-reducing chemolithoautotroph isolated from a deep-sea hydrothermal vent chimney in the Suiyo Seamount.</title>
        <authorList>
            <person name="Hashimoto Y."/>
            <person name="Nakagawa S."/>
        </authorList>
    </citation>
    <scope>NUCLEOTIDE SEQUENCE</scope>
    <source>
        <strain evidence="8">KT2</strain>
    </source>
</reference>
<dbReference type="PROSITE" id="PS01302">
    <property type="entry name" value="UPF0758"/>
    <property type="match status" value="1"/>
</dbReference>
<protein>
    <submittedName>
        <fullName evidence="8">UPF0758 protein</fullName>
    </submittedName>
</protein>
<keyword evidence="1" id="KW-0645">Protease</keyword>
<evidence type="ECO:0000256" key="3">
    <source>
        <dbReference type="ARBA" id="ARBA00022801"/>
    </source>
</evidence>
<keyword evidence="2" id="KW-0479">Metal-binding</keyword>
<keyword evidence="4" id="KW-0862">Zinc</keyword>
<keyword evidence="9" id="KW-1185">Reference proteome</keyword>
<dbReference type="GO" id="GO:0046872">
    <property type="term" value="F:metal ion binding"/>
    <property type="evidence" value="ECO:0007669"/>
    <property type="project" value="UniProtKB-KW"/>
</dbReference>
<dbReference type="Proteomes" id="UP000826725">
    <property type="component" value="Chromosome"/>
</dbReference>